<comment type="caution">
    <text evidence="2">The sequence shown here is derived from an EMBL/GenBank/DDBJ whole genome shotgun (WGS) entry which is preliminary data.</text>
</comment>
<evidence type="ECO:0000256" key="1">
    <source>
        <dbReference type="SAM" id="SignalP"/>
    </source>
</evidence>
<feature type="chain" id="PRO_5013888947" description="Chalcone isomerase domain-containing protein" evidence="1">
    <location>
        <begin position="21"/>
        <end position="165"/>
    </location>
</feature>
<dbReference type="EMBL" id="MDGM01000009">
    <property type="protein sequence ID" value="PIB25607.1"/>
    <property type="molecule type" value="Genomic_DNA"/>
</dbReference>
<dbReference type="RefSeq" id="WP_099591988.1">
    <property type="nucleotide sequence ID" value="NZ_MDGM01000009.1"/>
</dbReference>
<evidence type="ECO:0008006" key="4">
    <source>
        <dbReference type="Google" id="ProtNLM"/>
    </source>
</evidence>
<name>A0A2G5K7U4_9RHOB</name>
<keyword evidence="1" id="KW-0732">Signal</keyword>
<evidence type="ECO:0000313" key="2">
    <source>
        <dbReference type="EMBL" id="PIB25607.1"/>
    </source>
</evidence>
<reference evidence="2 3" key="1">
    <citation type="submission" date="2016-08" db="EMBL/GenBank/DDBJ databases">
        <title>Draft genome of Amylibacter sp. strain 4G11.</title>
        <authorList>
            <person name="Wong S.-K."/>
            <person name="Hamasaki K."/>
            <person name="Yoshizawa S."/>
        </authorList>
    </citation>
    <scope>NUCLEOTIDE SEQUENCE [LARGE SCALE GENOMIC DNA]</scope>
    <source>
        <strain evidence="2 3">4G11</strain>
    </source>
</reference>
<protein>
    <recommendedName>
        <fullName evidence="4">Chalcone isomerase domain-containing protein</fullName>
    </recommendedName>
</protein>
<gene>
    <name evidence="2" type="ORF">BFP76_00235</name>
</gene>
<accession>A0A2G5K7U4</accession>
<organism evidence="2 3">
    <name type="scientific">Paramylibacter kogurei</name>
    <dbReference type="NCBI Taxonomy" id="1889778"/>
    <lineage>
        <taxon>Bacteria</taxon>
        <taxon>Pseudomonadati</taxon>
        <taxon>Pseudomonadota</taxon>
        <taxon>Alphaproteobacteria</taxon>
        <taxon>Rhodobacterales</taxon>
        <taxon>Paracoccaceae</taxon>
        <taxon>Paramylibacter</taxon>
    </lineage>
</organism>
<evidence type="ECO:0000313" key="3">
    <source>
        <dbReference type="Proteomes" id="UP000231516"/>
    </source>
</evidence>
<keyword evidence="3" id="KW-1185">Reference proteome</keyword>
<dbReference type="AlphaFoldDB" id="A0A2G5K7U4"/>
<dbReference type="Proteomes" id="UP000231516">
    <property type="component" value="Unassembled WGS sequence"/>
</dbReference>
<proteinExistence type="predicted"/>
<feature type="signal peptide" evidence="1">
    <location>
        <begin position="1"/>
        <end position="20"/>
    </location>
</feature>
<sequence length="165" mass="18757">MPRLITAISLVLALPHLAMANSVDAVFAGAEKIGESTFRVLGRPIYTARLYTQNGRAFDWDQDFALQINYQRNISQNDIVETTLREMKRLGGRAPIDNQLRNCFSAVGNGDQYLALTEGPNQISFWRNFKPVCTLRNPQIKRRFMSIFLGENSRSAKFTKELRGE</sequence>
<dbReference type="OrthoDB" id="8527419at2"/>